<dbReference type="EMBL" id="CP022011">
    <property type="protein sequence ID" value="QDJ14030.1"/>
    <property type="molecule type" value="Genomic_DNA"/>
</dbReference>
<evidence type="ECO:0000313" key="2">
    <source>
        <dbReference type="Proteomes" id="UP000955338"/>
    </source>
</evidence>
<protein>
    <submittedName>
        <fullName evidence="1">Uncharacterized protein</fullName>
    </submittedName>
</protein>
<dbReference type="AlphaFoldDB" id="A0A8D4IZ56"/>
<reference evidence="1" key="1">
    <citation type="submission" date="2017-06" db="EMBL/GenBank/DDBJ databases">
        <title>Genome sequencing of pathogenic and non-pathogenic strains within Bisgaard taxon 40.</title>
        <authorList>
            <person name="Ladner J.T."/>
            <person name="Lovett S.P."/>
            <person name="Koroleva G."/>
            <person name="Lorch J.M."/>
        </authorList>
    </citation>
    <scope>NUCLEOTIDE SEQUENCE</scope>
    <source>
        <strain evidence="1">27576-1-I1</strain>
    </source>
</reference>
<proteinExistence type="predicted"/>
<organism evidence="1 2">
    <name type="scientific">Mergibacter septicus</name>
    <dbReference type="NCBI Taxonomy" id="221402"/>
    <lineage>
        <taxon>Bacteria</taxon>
        <taxon>Pseudomonadati</taxon>
        <taxon>Pseudomonadota</taxon>
        <taxon>Gammaproteobacteria</taxon>
        <taxon>Pasteurellales</taxon>
        <taxon>Pasteurellaceae</taxon>
        <taxon>Mergibacter</taxon>
    </lineage>
</organism>
<accession>A0A8D4IZ56</accession>
<dbReference type="RefSeq" id="WP_261919889.1">
    <property type="nucleotide sequence ID" value="NZ_CP022011.1"/>
</dbReference>
<dbReference type="PANTHER" id="PTHR30386:SF28">
    <property type="entry name" value="EXPORTED PROTEIN"/>
    <property type="match status" value="1"/>
</dbReference>
<dbReference type="InterPro" id="IPR050739">
    <property type="entry name" value="MFP"/>
</dbReference>
<keyword evidence="2" id="KW-1185">Reference proteome</keyword>
<name>A0A8D4IZ56_9PAST</name>
<evidence type="ECO:0000313" key="1">
    <source>
        <dbReference type="EMBL" id="QDJ14030.1"/>
    </source>
</evidence>
<dbReference type="Proteomes" id="UP000955338">
    <property type="component" value="Chromosome"/>
</dbReference>
<gene>
    <name evidence="1" type="ORF">CEP48_00610</name>
</gene>
<sequence>MNMPLSDKKGYFNDVVIPNRINYNLFFILLTTLFILTLLFLFFAKFTSEIKIDGLVYPDKGIFSVHSPISGYVYLPQYKNNTIKKGEVLAFINDSRTSSLFANDDKNYQEITKKLASLISDDSLIIQKKDEILKYNQINESNINNELDVLAKQKELLQKQIDIKQKIINKFHEVQKQGAISLVEENKEDDTLYALQQQLNSLNNTIIEKKLDLEKFHKLDEDTKIDLQLKKNESDKETLMLLQQFNNYIARKEDIIYAPFDGKVINFVKKNNDFINADEEIMTLSYKQSHNQIIAFLPITKAGRVKLNSQVTIYFSSYNFHRYGVGRGIVKEISMYPYSPESIYQKYHLKNSEPIYEVIIKPTKIPESISIIPGMNLSVAIPEETRTLIQWFFSSLFETNLQLTL</sequence>
<dbReference type="PANTHER" id="PTHR30386">
    <property type="entry name" value="MEMBRANE FUSION SUBUNIT OF EMRAB-TOLC MULTIDRUG EFFLUX PUMP"/>
    <property type="match status" value="1"/>
</dbReference>